<dbReference type="NCBIfam" id="TIGR04056">
    <property type="entry name" value="OMP_RagA_SusC"/>
    <property type="match status" value="1"/>
</dbReference>
<dbReference type="STRING" id="558155.SAMN04487911_10977"/>
<sequence length="1021" mass="111333">MKQYLFLLLTMGLFSSVMAQTTLSGTVVSKTDGMPIPGASIIPNNRTQDGVATDFDGNFTLTVAATDGVLLVSSMGYAATELAYSGSQNFTIALEDQSTGLDEVVLIGYGTSVKKNITSAIATVSNVASMASRPVGTLNDFLQGNVAGVTVLQQGGDPSETGKIVIRGLGSISNENPLMVVDGVPYYGPSINPNDIASVSILKDASAAAIYGAQAASGVIVIQTKKGKQGKPKIGLDMYSGMQSATDLPTPLNAIEQANVYNMAADNGGTPRQSAHDAAQNPWGQTTRTQWMDAIFRTALLYNANINVSGAGEHSNYMSSFGYNKKEGVLQGTGSERYSFRLKSEIDLSDRLTLGENVYFSHTESVGTNTSSGYSGTILNAIYMPSAAPIYDDQGAFHGVAPYNLSQFAGAYGDVYNPMSLLLRPTTTSPTRFMNANVFLDYKILNGLKFKTSYAYSTSQNNYKSFDPRRPELGRTNLVNSLTQSYATTNRWVWDNQLTYNKAFGDHNLDLTAVYSAQFTDYEFYSQRGEGFGNENKNNQYMSNAADIKNPVTDVYEDALTSAIGRAMYNYDNKYFLSASIRRDETSRLATANQADYFPSASMGWRISDETFFKIPAVNDLKFRASWGQIGNINSVGYYSFDVPLSTQTVIIGENGLENDKGVYAGKQSNPNLTWETSESINLGLDASLLNNRLNVTFDYFEKKTKGMILPGLEDKHQGTAAADVNGGEVKNHGLELSAIFNNSVGDLNYSLGANASMINNELVNLEGYNKSGIDFIAHSGENVRSTLEPFRSEVGRELYSNYLVPYLGIFQSQEEIDAYVLGGDPIQPEAQPGDFKFKDSNNDGKIDNNDKVFMGSYQPDLTFNVNLKLDYKRFDLGLIFQGVSGVKAFNGYKYSAYNAALQGYNLDNKVLGSWTPTNTNTNLPRLSTKDNNKNFETTSSWYLEDASYLRLKNITLGYSVSDSLMDSMMKGASLRVYISGENLFTFTDYSGLDPEVGGNGLDVGKYPLSRMFTAGLSLKL</sequence>
<dbReference type="InterPro" id="IPR037066">
    <property type="entry name" value="Plug_dom_sf"/>
</dbReference>
<evidence type="ECO:0000256" key="6">
    <source>
        <dbReference type="ARBA" id="ARBA00023136"/>
    </source>
</evidence>
<dbReference type="Gene3D" id="2.60.40.1120">
    <property type="entry name" value="Carboxypeptidase-like, regulatory domain"/>
    <property type="match status" value="1"/>
</dbReference>
<dbReference type="OrthoDB" id="9768177at2"/>
<keyword evidence="6 8" id="KW-0472">Membrane</keyword>
<evidence type="ECO:0000256" key="1">
    <source>
        <dbReference type="ARBA" id="ARBA00004571"/>
    </source>
</evidence>
<dbReference type="Proteomes" id="UP000184231">
    <property type="component" value="Unassembled WGS sequence"/>
</dbReference>
<gene>
    <name evidence="13" type="ORF">SAMN04487911_10977</name>
</gene>
<evidence type="ECO:0000256" key="2">
    <source>
        <dbReference type="ARBA" id="ARBA00022448"/>
    </source>
</evidence>
<comment type="similarity">
    <text evidence="8 9">Belongs to the TonB-dependent receptor family.</text>
</comment>
<dbReference type="InterPro" id="IPR012910">
    <property type="entry name" value="Plug_dom"/>
</dbReference>
<evidence type="ECO:0000256" key="5">
    <source>
        <dbReference type="ARBA" id="ARBA00023077"/>
    </source>
</evidence>
<keyword evidence="2 8" id="KW-0813">Transport</keyword>
<dbReference type="InterPro" id="IPR039426">
    <property type="entry name" value="TonB-dep_rcpt-like"/>
</dbReference>
<dbReference type="GO" id="GO:0009279">
    <property type="term" value="C:cell outer membrane"/>
    <property type="evidence" value="ECO:0007669"/>
    <property type="project" value="UniProtKB-SubCell"/>
</dbReference>
<feature type="signal peptide" evidence="10">
    <location>
        <begin position="1"/>
        <end position="19"/>
    </location>
</feature>
<comment type="subcellular location">
    <subcellularLocation>
        <location evidence="1 8">Cell outer membrane</location>
        <topology evidence="1 8">Multi-pass membrane protein</topology>
    </subcellularLocation>
</comment>
<reference evidence="13 14" key="1">
    <citation type="submission" date="2016-11" db="EMBL/GenBank/DDBJ databases">
        <authorList>
            <person name="Jaros S."/>
            <person name="Januszkiewicz K."/>
            <person name="Wedrychowicz H."/>
        </authorList>
    </citation>
    <scope>NUCLEOTIDE SEQUENCE [LARGE SCALE GENOMIC DNA]</scope>
    <source>
        <strain evidence="13 14">CGMCC 1.8863</strain>
    </source>
</reference>
<feature type="chain" id="PRO_5012115914" evidence="10">
    <location>
        <begin position="20"/>
        <end position="1021"/>
    </location>
</feature>
<protein>
    <submittedName>
        <fullName evidence="13">TonB-linked outer membrane protein, SusC/RagA family</fullName>
    </submittedName>
</protein>
<keyword evidence="5 9" id="KW-0798">TonB box</keyword>
<dbReference type="RefSeq" id="WP_072764149.1">
    <property type="nucleotide sequence ID" value="NZ_FQYX01000009.1"/>
</dbReference>
<dbReference type="InterPro" id="IPR008969">
    <property type="entry name" value="CarboxyPept-like_regulatory"/>
</dbReference>
<name>A0A1M6FTD9_9FLAO</name>
<keyword evidence="4 8" id="KW-0812">Transmembrane</keyword>
<dbReference type="Pfam" id="PF00593">
    <property type="entry name" value="TonB_dep_Rec_b-barrel"/>
    <property type="match status" value="1"/>
</dbReference>
<dbReference type="PROSITE" id="PS52016">
    <property type="entry name" value="TONB_DEPENDENT_REC_3"/>
    <property type="match status" value="1"/>
</dbReference>
<dbReference type="Pfam" id="PF07715">
    <property type="entry name" value="Plug"/>
    <property type="match status" value="1"/>
</dbReference>
<dbReference type="SUPFAM" id="SSF56935">
    <property type="entry name" value="Porins"/>
    <property type="match status" value="1"/>
</dbReference>
<dbReference type="EMBL" id="FQYX01000009">
    <property type="protein sequence ID" value="SHJ00952.1"/>
    <property type="molecule type" value="Genomic_DNA"/>
</dbReference>
<evidence type="ECO:0000256" key="9">
    <source>
        <dbReference type="RuleBase" id="RU003357"/>
    </source>
</evidence>
<dbReference type="AlphaFoldDB" id="A0A1M6FTD9"/>
<evidence type="ECO:0000259" key="12">
    <source>
        <dbReference type="Pfam" id="PF07715"/>
    </source>
</evidence>
<organism evidence="13 14">
    <name type="scientific">Arenibacter nanhaiticus</name>
    <dbReference type="NCBI Taxonomy" id="558155"/>
    <lineage>
        <taxon>Bacteria</taxon>
        <taxon>Pseudomonadati</taxon>
        <taxon>Bacteroidota</taxon>
        <taxon>Flavobacteriia</taxon>
        <taxon>Flavobacteriales</taxon>
        <taxon>Flavobacteriaceae</taxon>
        <taxon>Arenibacter</taxon>
    </lineage>
</organism>
<evidence type="ECO:0000313" key="14">
    <source>
        <dbReference type="Proteomes" id="UP000184231"/>
    </source>
</evidence>
<dbReference type="NCBIfam" id="TIGR04057">
    <property type="entry name" value="SusC_RagA_signa"/>
    <property type="match status" value="1"/>
</dbReference>
<dbReference type="SUPFAM" id="SSF49464">
    <property type="entry name" value="Carboxypeptidase regulatory domain-like"/>
    <property type="match status" value="1"/>
</dbReference>
<keyword evidence="7 8" id="KW-0998">Cell outer membrane</keyword>
<evidence type="ECO:0000256" key="3">
    <source>
        <dbReference type="ARBA" id="ARBA00022452"/>
    </source>
</evidence>
<keyword evidence="14" id="KW-1185">Reference proteome</keyword>
<evidence type="ECO:0000256" key="4">
    <source>
        <dbReference type="ARBA" id="ARBA00022692"/>
    </source>
</evidence>
<dbReference type="Pfam" id="PF13715">
    <property type="entry name" value="CarbopepD_reg_2"/>
    <property type="match status" value="1"/>
</dbReference>
<evidence type="ECO:0000256" key="10">
    <source>
        <dbReference type="SAM" id="SignalP"/>
    </source>
</evidence>
<evidence type="ECO:0000256" key="8">
    <source>
        <dbReference type="PROSITE-ProRule" id="PRU01360"/>
    </source>
</evidence>
<evidence type="ECO:0000256" key="7">
    <source>
        <dbReference type="ARBA" id="ARBA00023237"/>
    </source>
</evidence>
<dbReference type="InterPro" id="IPR036942">
    <property type="entry name" value="Beta-barrel_TonB_sf"/>
</dbReference>
<keyword evidence="3 8" id="KW-1134">Transmembrane beta strand</keyword>
<evidence type="ECO:0000313" key="13">
    <source>
        <dbReference type="EMBL" id="SHJ00952.1"/>
    </source>
</evidence>
<dbReference type="Gene3D" id="2.40.170.20">
    <property type="entry name" value="TonB-dependent receptor, beta-barrel domain"/>
    <property type="match status" value="1"/>
</dbReference>
<feature type="domain" description="TonB-dependent receptor-like beta-barrel" evidence="11">
    <location>
        <begin position="406"/>
        <end position="757"/>
    </location>
</feature>
<dbReference type="InterPro" id="IPR023997">
    <property type="entry name" value="TonB-dep_OMP_SusC/RagA_CS"/>
</dbReference>
<keyword evidence="10" id="KW-0732">Signal</keyword>
<feature type="domain" description="TonB-dependent receptor plug" evidence="12">
    <location>
        <begin position="119"/>
        <end position="219"/>
    </location>
</feature>
<dbReference type="InterPro" id="IPR023996">
    <property type="entry name" value="TonB-dep_OMP_SusC/RagA"/>
</dbReference>
<dbReference type="Gene3D" id="2.170.130.10">
    <property type="entry name" value="TonB-dependent receptor, plug domain"/>
    <property type="match status" value="1"/>
</dbReference>
<proteinExistence type="inferred from homology"/>
<accession>A0A1M6FTD9</accession>
<dbReference type="InterPro" id="IPR000531">
    <property type="entry name" value="Beta-barrel_TonB"/>
</dbReference>
<evidence type="ECO:0000259" key="11">
    <source>
        <dbReference type="Pfam" id="PF00593"/>
    </source>
</evidence>